<comment type="catalytic activity">
    <reaction evidence="1">
        <text>ATP + protein L-histidine = ADP + protein N-phospho-L-histidine.</text>
        <dbReference type="EC" id="2.7.13.3"/>
    </reaction>
</comment>
<dbReference type="SUPFAM" id="SSF47384">
    <property type="entry name" value="Homodimeric domain of signal transducing histidine kinase"/>
    <property type="match status" value="1"/>
</dbReference>
<dbReference type="SUPFAM" id="SSF52172">
    <property type="entry name" value="CheY-like"/>
    <property type="match status" value="1"/>
</dbReference>
<dbReference type="InterPro" id="IPR003594">
    <property type="entry name" value="HATPase_dom"/>
</dbReference>
<gene>
    <name evidence="8" type="ORF">F0U60_50050</name>
</gene>
<dbReference type="PANTHER" id="PTHR43547">
    <property type="entry name" value="TWO-COMPONENT HISTIDINE KINASE"/>
    <property type="match status" value="1"/>
</dbReference>
<keyword evidence="8" id="KW-0418">Kinase</keyword>
<organism evidence="8 9">
    <name type="scientific">Archangium minus</name>
    <dbReference type="NCBI Taxonomy" id="83450"/>
    <lineage>
        <taxon>Bacteria</taxon>
        <taxon>Pseudomonadati</taxon>
        <taxon>Myxococcota</taxon>
        <taxon>Myxococcia</taxon>
        <taxon>Myxococcales</taxon>
        <taxon>Cystobacterineae</taxon>
        <taxon>Archangiaceae</taxon>
        <taxon>Archangium</taxon>
    </lineage>
</organism>
<dbReference type="PROSITE" id="PS50110">
    <property type="entry name" value="RESPONSE_REGULATORY"/>
    <property type="match status" value="1"/>
</dbReference>
<dbReference type="CDD" id="cd17546">
    <property type="entry name" value="REC_hyHK_CKI1_RcsC-like"/>
    <property type="match status" value="1"/>
</dbReference>
<dbReference type="InterPro" id="IPR011006">
    <property type="entry name" value="CheY-like_superfamily"/>
</dbReference>
<dbReference type="PRINTS" id="PR00344">
    <property type="entry name" value="BCTRLSENSOR"/>
</dbReference>
<keyword evidence="5" id="KW-0175">Coiled coil</keyword>
<keyword evidence="3 4" id="KW-0597">Phosphoprotein</keyword>
<evidence type="ECO:0000313" key="9">
    <source>
        <dbReference type="Proteomes" id="UP001611383"/>
    </source>
</evidence>
<dbReference type="InterPro" id="IPR003661">
    <property type="entry name" value="HisK_dim/P_dom"/>
</dbReference>
<dbReference type="InterPro" id="IPR004358">
    <property type="entry name" value="Sig_transdc_His_kin-like_C"/>
</dbReference>
<dbReference type="InterPro" id="IPR036097">
    <property type="entry name" value="HisK_dim/P_sf"/>
</dbReference>
<evidence type="ECO:0000256" key="5">
    <source>
        <dbReference type="SAM" id="Coils"/>
    </source>
</evidence>
<protein>
    <recommendedName>
        <fullName evidence="2">histidine kinase</fullName>
        <ecNumber evidence="2">2.7.13.3</ecNumber>
    </recommendedName>
</protein>
<dbReference type="SMART" id="SM00388">
    <property type="entry name" value="HisKA"/>
    <property type="match status" value="1"/>
</dbReference>
<dbReference type="Pfam" id="PF00512">
    <property type="entry name" value="HisKA"/>
    <property type="match status" value="1"/>
</dbReference>
<dbReference type="EC" id="2.7.13.3" evidence="2"/>
<dbReference type="Pfam" id="PF02518">
    <property type="entry name" value="HATPase_c"/>
    <property type="match status" value="1"/>
</dbReference>
<dbReference type="PROSITE" id="PS50109">
    <property type="entry name" value="HIS_KIN"/>
    <property type="match status" value="1"/>
</dbReference>
<dbReference type="SMART" id="SM00448">
    <property type="entry name" value="REC"/>
    <property type="match status" value="1"/>
</dbReference>
<dbReference type="Pfam" id="PF00072">
    <property type="entry name" value="Response_reg"/>
    <property type="match status" value="1"/>
</dbReference>
<dbReference type="Gene3D" id="1.10.287.130">
    <property type="match status" value="1"/>
</dbReference>
<reference evidence="8 9" key="1">
    <citation type="submission" date="2019-08" db="EMBL/GenBank/DDBJ databases">
        <title>Archangium and Cystobacter genomes.</title>
        <authorList>
            <person name="Chen I.-C.K."/>
            <person name="Wielgoss S."/>
        </authorList>
    </citation>
    <scope>NUCLEOTIDE SEQUENCE [LARGE SCALE GENOMIC DNA]</scope>
    <source>
        <strain evidence="8 9">Cbm 6</strain>
    </source>
</reference>
<dbReference type="InterPro" id="IPR001789">
    <property type="entry name" value="Sig_transdc_resp-reg_receiver"/>
</dbReference>
<dbReference type="InterPro" id="IPR005467">
    <property type="entry name" value="His_kinase_dom"/>
</dbReference>
<keyword evidence="8" id="KW-0808">Transferase</keyword>
<dbReference type="PANTHER" id="PTHR43547:SF2">
    <property type="entry name" value="HYBRID SIGNAL TRANSDUCTION HISTIDINE KINASE C"/>
    <property type="match status" value="1"/>
</dbReference>
<evidence type="ECO:0000256" key="1">
    <source>
        <dbReference type="ARBA" id="ARBA00000085"/>
    </source>
</evidence>
<accession>A0ABY9X7L3</accession>
<feature type="domain" description="Response regulatory" evidence="7">
    <location>
        <begin position="10"/>
        <end position="127"/>
    </location>
</feature>
<dbReference type="SUPFAM" id="SSF55874">
    <property type="entry name" value="ATPase domain of HSP90 chaperone/DNA topoisomerase II/histidine kinase"/>
    <property type="match status" value="1"/>
</dbReference>
<keyword evidence="9" id="KW-1185">Reference proteome</keyword>
<evidence type="ECO:0000313" key="8">
    <source>
        <dbReference type="EMBL" id="WNG51380.1"/>
    </source>
</evidence>
<feature type="modified residue" description="4-aspartylphosphate" evidence="4">
    <location>
        <position position="59"/>
    </location>
</feature>
<name>A0ABY9X7L3_9BACT</name>
<feature type="coiled-coil region" evidence="5">
    <location>
        <begin position="126"/>
        <end position="168"/>
    </location>
</feature>
<sequence length="411" mass="46205">MQPADVQRTSVLLVDDQPADLAALERHLEPFALHLVKAHSGEEALHRLEDEEFALVLMDVRMPGLNGFETARLLREHESERHVPLIFLTGAPREEASVAHAYATGAVDWLRKPVEPETLRAKVRVFVELHREREALRRQEAELRELERQALEDKRLRAEAERERLVVELREAVRLRDEFLSVASHELKTPLTPLALRLQMMWQELEGEPPSRERLRRHVEAVHGQLRRMTALVDSLLDATRLSNGQLVLRYERNVDLAAVVREVASTFETQAMRAECPLEVEAPSRVLGQWDVLRLEQVAANLLSNALKFGAGCPVHVRVEARGEWARLTVRDGGIGMDEDVRARIFGRFERGVSERHYGGLGLGLFITHQVVKALGGHIHVESAPGLGSTFIVELPCSPPEAGGGSRLDS</sequence>
<evidence type="ECO:0000256" key="2">
    <source>
        <dbReference type="ARBA" id="ARBA00012438"/>
    </source>
</evidence>
<dbReference type="Proteomes" id="UP001611383">
    <property type="component" value="Chromosome"/>
</dbReference>
<dbReference type="Gene3D" id="3.40.50.2300">
    <property type="match status" value="1"/>
</dbReference>
<evidence type="ECO:0000259" key="7">
    <source>
        <dbReference type="PROSITE" id="PS50110"/>
    </source>
</evidence>
<dbReference type="Gene3D" id="3.30.565.10">
    <property type="entry name" value="Histidine kinase-like ATPase, C-terminal domain"/>
    <property type="match status" value="1"/>
</dbReference>
<proteinExistence type="predicted"/>
<dbReference type="EMBL" id="CP043494">
    <property type="protein sequence ID" value="WNG51380.1"/>
    <property type="molecule type" value="Genomic_DNA"/>
</dbReference>
<dbReference type="RefSeq" id="WP_395811583.1">
    <property type="nucleotide sequence ID" value="NZ_CP043494.1"/>
</dbReference>
<evidence type="ECO:0000256" key="4">
    <source>
        <dbReference type="PROSITE-ProRule" id="PRU00169"/>
    </source>
</evidence>
<dbReference type="CDD" id="cd00082">
    <property type="entry name" value="HisKA"/>
    <property type="match status" value="1"/>
</dbReference>
<dbReference type="InterPro" id="IPR036890">
    <property type="entry name" value="HATPase_C_sf"/>
</dbReference>
<feature type="domain" description="Histidine kinase" evidence="6">
    <location>
        <begin position="182"/>
        <end position="400"/>
    </location>
</feature>
<evidence type="ECO:0000259" key="6">
    <source>
        <dbReference type="PROSITE" id="PS50109"/>
    </source>
</evidence>
<dbReference type="GO" id="GO:0016301">
    <property type="term" value="F:kinase activity"/>
    <property type="evidence" value="ECO:0007669"/>
    <property type="project" value="UniProtKB-KW"/>
</dbReference>
<dbReference type="SMART" id="SM00387">
    <property type="entry name" value="HATPase_c"/>
    <property type="match status" value="1"/>
</dbReference>
<evidence type="ECO:0000256" key="3">
    <source>
        <dbReference type="ARBA" id="ARBA00022553"/>
    </source>
</evidence>